<dbReference type="FunFam" id="3.30.2160.10:FF:000008">
    <property type="entry name" value="Apoptosis-resistant E3 ubiquitin protein ligase 1"/>
    <property type="match status" value="1"/>
</dbReference>
<evidence type="ECO:0000256" key="2">
    <source>
        <dbReference type="ARBA" id="ARBA00004906"/>
    </source>
</evidence>
<keyword evidence="15" id="KW-0472">Membrane</keyword>
<evidence type="ECO:0000256" key="13">
    <source>
        <dbReference type="PROSITE-ProRule" id="PRU00104"/>
    </source>
</evidence>
<evidence type="ECO:0000256" key="11">
    <source>
        <dbReference type="ARBA" id="ARBA00076113"/>
    </source>
</evidence>
<feature type="active site" description="Glycyl thioester intermediate" evidence="13">
    <location>
        <position position="936"/>
    </location>
</feature>
<evidence type="ECO:0000256" key="7">
    <source>
        <dbReference type="ARBA" id="ARBA00022843"/>
    </source>
</evidence>
<evidence type="ECO:0000256" key="8">
    <source>
        <dbReference type="ARBA" id="ARBA00056489"/>
    </source>
</evidence>
<evidence type="ECO:0000256" key="5">
    <source>
        <dbReference type="ARBA" id="ARBA00022703"/>
    </source>
</evidence>
<keyword evidence="18" id="KW-1185">Reference proteome</keyword>
<comment type="catalytic activity">
    <reaction evidence="1">
        <text>S-ubiquitinyl-[E2 ubiquitin-conjugating enzyme]-L-cysteine + [acceptor protein]-L-lysine = [E2 ubiquitin-conjugating enzyme]-L-cysteine + N(6)-ubiquitinyl-[acceptor protein]-L-lysine.</text>
        <dbReference type="EC" id="2.3.2.26"/>
    </reaction>
</comment>
<organism evidence="17 18">
    <name type="scientific">Champsocephalus gunnari</name>
    <name type="common">Mackerel icefish</name>
    <dbReference type="NCBI Taxonomy" id="52237"/>
    <lineage>
        <taxon>Eukaryota</taxon>
        <taxon>Metazoa</taxon>
        <taxon>Chordata</taxon>
        <taxon>Craniata</taxon>
        <taxon>Vertebrata</taxon>
        <taxon>Euteleostomi</taxon>
        <taxon>Actinopterygii</taxon>
        <taxon>Neopterygii</taxon>
        <taxon>Teleostei</taxon>
        <taxon>Neoteleostei</taxon>
        <taxon>Acanthomorphata</taxon>
        <taxon>Eupercaria</taxon>
        <taxon>Perciformes</taxon>
        <taxon>Notothenioidei</taxon>
        <taxon>Channichthyidae</taxon>
        <taxon>Champsocephalus</taxon>
    </lineage>
</organism>
<dbReference type="EMBL" id="JAURVH010001526">
    <property type="protein sequence ID" value="KAK5916668.1"/>
    <property type="molecule type" value="Genomic_DNA"/>
</dbReference>
<dbReference type="GO" id="GO:0005829">
    <property type="term" value="C:cytosol"/>
    <property type="evidence" value="ECO:0007669"/>
    <property type="project" value="TreeGrafter"/>
</dbReference>
<name>A0AAN8D9L1_CHAGU</name>
<dbReference type="FunFam" id="2.60.40.10:FF:000330">
    <property type="entry name" value="Apoptosis resistant E3 ubiquitin protein ligase 1"/>
    <property type="match status" value="1"/>
</dbReference>
<evidence type="ECO:0000313" key="17">
    <source>
        <dbReference type="EMBL" id="KAK5916668.1"/>
    </source>
</evidence>
<keyword evidence="5" id="KW-0053">Apoptosis</keyword>
<keyword evidence="4" id="KW-0808">Transferase</keyword>
<dbReference type="Pfam" id="PF00632">
    <property type="entry name" value="HECT"/>
    <property type="match status" value="1"/>
</dbReference>
<comment type="pathway">
    <text evidence="2">Protein modification; protein ubiquitination.</text>
</comment>
<dbReference type="Gene3D" id="3.90.1750.10">
    <property type="entry name" value="Hect, E3 ligase catalytic domains"/>
    <property type="match status" value="2"/>
</dbReference>
<dbReference type="FunFam" id="3.30.2410.10:FF:000013">
    <property type="entry name" value="Apoptosis-resistant E3 ubiquitin protein ligase 1"/>
    <property type="match status" value="1"/>
</dbReference>
<dbReference type="Proteomes" id="UP001331515">
    <property type="component" value="Unassembled WGS sequence"/>
</dbReference>
<dbReference type="AlphaFoldDB" id="A0AAN8D9L1"/>
<dbReference type="InterPro" id="IPR017868">
    <property type="entry name" value="Filamin/ABP280_repeat-like"/>
</dbReference>
<reference evidence="17 18" key="1">
    <citation type="journal article" date="2023" name="Mol. Biol. Evol.">
        <title>Genomics of Secondarily Temperate Adaptation in the Only Non-Antarctic Icefish.</title>
        <authorList>
            <person name="Rivera-Colon A.G."/>
            <person name="Rayamajhi N."/>
            <person name="Minhas B.F."/>
            <person name="Madrigal G."/>
            <person name="Bilyk K.T."/>
            <person name="Yoon V."/>
            <person name="Hune M."/>
            <person name="Gregory S."/>
            <person name="Cheng C.H.C."/>
            <person name="Catchen J.M."/>
        </authorList>
    </citation>
    <scope>NUCLEOTIDE SEQUENCE [LARGE SCALE GENOMIC DNA]</scope>
    <source>
        <tissue evidence="17">White muscle</tissue>
    </source>
</reference>
<feature type="repeat" description="Filamin" evidence="12">
    <location>
        <begin position="230"/>
        <end position="336"/>
    </location>
</feature>
<dbReference type="SUPFAM" id="SSF56204">
    <property type="entry name" value="Hect, E3 ligase catalytic domain"/>
    <property type="match status" value="1"/>
</dbReference>
<feature type="transmembrane region" description="Helical" evidence="15">
    <location>
        <begin position="181"/>
        <end position="203"/>
    </location>
</feature>
<evidence type="ECO:0000256" key="15">
    <source>
        <dbReference type="SAM" id="Phobius"/>
    </source>
</evidence>
<comment type="caution">
    <text evidence="17">The sequence shown here is derived from an EMBL/GenBank/DDBJ whole genome shotgun (WGS) entry which is preliminary data.</text>
</comment>
<evidence type="ECO:0000256" key="4">
    <source>
        <dbReference type="ARBA" id="ARBA00022679"/>
    </source>
</evidence>
<evidence type="ECO:0000256" key="14">
    <source>
        <dbReference type="SAM" id="MobiDB-lite"/>
    </source>
</evidence>
<dbReference type="Pfam" id="PF00630">
    <property type="entry name" value="Filamin"/>
    <property type="match status" value="1"/>
</dbReference>
<dbReference type="InterPro" id="IPR035983">
    <property type="entry name" value="Hect_E3_ubiquitin_ligase"/>
</dbReference>
<dbReference type="InterPro" id="IPR050409">
    <property type="entry name" value="E3_ubiq-protein_ligase"/>
</dbReference>
<dbReference type="Gene3D" id="3.30.2410.10">
    <property type="entry name" value="Hect, E3 ligase catalytic domain"/>
    <property type="match status" value="1"/>
</dbReference>
<dbReference type="Gene3D" id="3.30.2160.10">
    <property type="entry name" value="Hect, E3 ligase catalytic domain"/>
    <property type="match status" value="1"/>
</dbReference>
<feature type="transmembrane region" description="Helical" evidence="15">
    <location>
        <begin position="6"/>
        <end position="22"/>
    </location>
</feature>
<evidence type="ECO:0000313" key="18">
    <source>
        <dbReference type="Proteomes" id="UP001331515"/>
    </source>
</evidence>
<evidence type="ECO:0000259" key="16">
    <source>
        <dbReference type="PROSITE" id="PS50237"/>
    </source>
</evidence>
<evidence type="ECO:0000256" key="6">
    <source>
        <dbReference type="ARBA" id="ARBA00022786"/>
    </source>
</evidence>
<keyword evidence="15" id="KW-1133">Transmembrane helix</keyword>
<dbReference type="GO" id="GO:0043066">
    <property type="term" value="P:negative regulation of apoptotic process"/>
    <property type="evidence" value="ECO:0007669"/>
    <property type="project" value="TreeGrafter"/>
</dbReference>
<dbReference type="PANTHER" id="PTHR11254:SF340">
    <property type="entry name" value="APOPTOSIS-RESISTANT E3 UBIQUITIN PROTEIN LIGASE 1"/>
    <property type="match status" value="1"/>
</dbReference>
<dbReference type="GO" id="GO:0061630">
    <property type="term" value="F:ubiquitin protein ligase activity"/>
    <property type="evidence" value="ECO:0007669"/>
    <property type="project" value="UniProtKB-EC"/>
</dbReference>
<dbReference type="InterPro" id="IPR013783">
    <property type="entry name" value="Ig-like_fold"/>
</dbReference>
<dbReference type="GO" id="GO:0006915">
    <property type="term" value="P:apoptotic process"/>
    <property type="evidence" value="ECO:0007669"/>
    <property type="project" value="UniProtKB-KW"/>
</dbReference>
<keyword evidence="7" id="KW-0832">Ubl conjugation</keyword>
<evidence type="ECO:0000256" key="1">
    <source>
        <dbReference type="ARBA" id="ARBA00000885"/>
    </source>
</evidence>
<comment type="function">
    <text evidence="8">E3 ubiquitin-protein ligase that catalyzes 'Lys-11'- or 'Lys-33'-linked polyubiquitin chains, with some preference for 'Lys-33' linkages. E3 ubiquitin-protein ligases accept ubiquitin from an E2 ubiquitin-conjugating enzyme in the form of a thioester and then directly transfers the ubiquitin to targeted substrates. Ubiquitinates SEPTIN4, DIABLO/SMAC and HTRA2 in vitro. Modulates pulmonary inflammation by targeting SOCS2 for ubiquitination and subsequent degradation by the proteasome.</text>
</comment>
<dbReference type="PANTHER" id="PTHR11254">
    <property type="entry name" value="HECT DOMAIN UBIQUITIN-PROTEIN LIGASE"/>
    <property type="match status" value="1"/>
</dbReference>
<dbReference type="InterPro" id="IPR014756">
    <property type="entry name" value="Ig_E-set"/>
</dbReference>
<evidence type="ECO:0000256" key="10">
    <source>
        <dbReference type="ARBA" id="ARBA00073826"/>
    </source>
</evidence>
<dbReference type="InterPro" id="IPR058738">
    <property type="entry name" value="PH-like_AREL1"/>
</dbReference>
<dbReference type="SMART" id="SM00119">
    <property type="entry name" value="HECTc"/>
    <property type="match status" value="1"/>
</dbReference>
<proteinExistence type="predicted"/>
<dbReference type="EC" id="2.3.2.26" evidence="3"/>
<dbReference type="GO" id="GO:0000209">
    <property type="term" value="P:protein polyubiquitination"/>
    <property type="evidence" value="ECO:0007669"/>
    <property type="project" value="TreeGrafter"/>
</dbReference>
<evidence type="ECO:0000256" key="12">
    <source>
        <dbReference type="PROSITE-ProRule" id="PRU00087"/>
    </source>
</evidence>
<comment type="subunit">
    <text evidence="9">Interacts with SOCS2. Interacts (via HECT domain) with HTRA2, DIABLO/SMAC and SEPTIN4; in the cytoplasm following induction of apoptosis.</text>
</comment>
<dbReference type="CDD" id="cd00078">
    <property type="entry name" value="HECTc"/>
    <property type="match status" value="1"/>
</dbReference>
<evidence type="ECO:0000256" key="9">
    <source>
        <dbReference type="ARBA" id="ARBA00062297"/>
    </source>
</evidence>
<evidence type="ECO:0000256" key="3">
    <source>
        <dbReference type="ARBA" id="ARBA00012485"/>
    </source>
</evidence>
<keyword evidence="15" id="KW-0812">Transmembrane</keyword>
<dbReference type="Pfam" id="PF25916">
    <property type="entry name" value="AREL1_PH-like"/>
    <property type="match status" value="1"/>
</dbReference>
<feature type="domain" description="HECT" evidence="16">
    <location>
        <begin position="659"/>
        <end position="969"/>
    </location>
</feature>
<dbReference type="PROSITE" id="PS50237">
    <property type="entry name" value="HECT"/>
    <property type="match status" value="1"/>
</dbReference>
<gene>
    <name evidence="17" type="ORF">CgunFtcFv8_011629</name>
</gene>
<dbReference type="SUPFAM" id="SSF81296">
    <property type="entry name" value="E set domains"/>
    <property type="match status" value="1"/>
</dbReference>
<keyword evidence="6 13" id="KW-0833">Ubl conjugation pathway</keyword>
<dbReference type="GO" id="GO:0006511">
    <property type="term" value="P:ubiquitin-dependent protein catabolic process"/>
    <property type="evidence" value="ECO:0007669"/>
    <property type="project" value="TreeGrafter"/>
</dbReference>
<sequence>MDRRFFLTFLLCSVLWIFFWEVRWKKGKESKIEEWLERHSLSQYRHLFEDVQSLEELSLSVLSRLEEVVKEQQRWREIEEAHIQQLRDFAFQEWLCSQKLEHYYHTLKTLRCMNLDDLSQFDNQLQLSLAAWGYYYEDYIKLSTGIKILQNSRGSRDQDYEIRLVHSLSVRRLNEKWTIEGALIFGCTVALCFLIRDLMFYVIGGITVSIIAMRIQGRRGDRSIYDYVRGNYLDPRSCKVSWDWKEPQEVGQTMSFRVQLFYKNGQPFPAHRPVGLKVNITHIELALDIPVTQEVLQEPESNVVKVAFTVRKAGRYEVAVKLGGLNVAYSPYYKIFQPGTVVPSKTKIAYHFSTLVLTNGQQHTLQIEPRDEYGNPTSNSASLTDETNYSVHVASLGTGEDDSLEEYYSKSVTLNKQQCQVLLKLTLRKTGCFRARISYTDQPLSNGEFDIIVLSENEKACVEKNVSTPGISIYFEAYLYSNGNYSSSWQLPASSLLAPQRRPSMGEEEDEHDSPVEGQPEKVKKPKKVYCYISPKQLSVKEFYLKIIPWRLFTFRVCPGTKFTYFGPDPVHKYLTLVVDDGIQPPVELSCKDRNIMAATFIRFLHKNIGGSETFQDKVNFFQRELRQIHAKRPRTKTCLKITRHTILDSSLKATRNFSVSDWSKNFEVAFQDEEALDWGGPRREWFELVCKTLFDTSNQLFTRFSDNNQGLVHPNAERQAHQRLKMYEFAGRIIGLRMNYKYFETDDQEFYKAKVCFILNNDVSDMDLVFAEEKYSKSGQLEKVVELISGGSQIAVTNENKVHYLNLLAQYRLASQVRDEVEHFLKGLNELVPENLLAIFDENELELLMCGTGDINVLDFKAHAVIVGGSWHFREKVMKWFWAVVSSFTQEELARLLQFTTGSSQLPPGGFNTLCPSFQIIAAPTHSTLPTAHTCFNQLCLPTYDSYEELHKLLKLAISEGSEGFGML</sequence>
<protein>
    <recommendedName>
        <fullName evidence="10">Apoptosis-resistant E3 ubiquitin protein ligase 1</fullName>
        <ecNumber evidence="3">2.3.2.26</ecNumber>
    </recommendedName>
    <alternativeName>
        <fullName evidence="11">Apoptosis-resistant HECT-type E3 ubiquitin transferase 1</fullName>
    </alternativeName>
</protein>
<feature type="region of interest" description="Disordered" evidence="14">
    <location>
        <begin position="500"/>
        <end position="521"/>
    </location>
</feature>
<dbReference type="GO" id="GO:0007399">
    <property type="term" value="P:nervous system development"/>
    <property type="evidence" value="ECO:0007669"/>
    <property type="project" value="UniProtKB-ARBA"/>
</dbReference>
<dbReference type="Gene3D" id="2.60.40.10">
    <property type="entry name" value="Immunoglobulins"/>
    <property type="match status" value="1"/>
</dbReference>
<dbReference type="PROSITE" id="PS50194">
    <property type="entry name" value="FILAMIN_REPEAT"/>
    <property type="match status" value="1"/>
</dbReference>
<dbReference type="InterPro" id="IPR000569">
    <property type="entry name" value="HECT_dom"/>
</dbReference>
<accession>A0AAN8D9L1</accession>